<feature type="compositionally biased region" description="Pro residues" evidence="1">
    <location>
        <begin position="21"/>
        <end position="30"/>
    </location>
</feature>
<reference evidence="3 4" key="1">
    <citation type="submission" date="2019-07" db="EMBL/GenBank/DDBJ databases">
        <title>Lentzea xizangensis sp. nov., isolated from Qinghai-Tibetan Plateau Soils.</title>
        <authorList>
            <person name="Huang J."/>
        </authorList>
    </citation>
    <scope>NUCLEOTIDE SEQUENCE [LARGE SCALE GENOMIC DNA]</scope>
    <source>
        <strain evidence="3 4">FXJ1.1311</strain>
    </source>
</reference>
<dbReference type="OrthoDB" id="3694396at2"/>
<organism evidence="3 4">
    <name type="scientific">Lentzea tibetensis</name>
    <dbReference type="NCBI Taxonomy" id="2591470"/>
    <lineage>
        <taxon>Bacteria</taxon>
        <taxon>Bacillati</taxon>
        <taxon>Actinomycetota</taxon>
        <taxon>Actinomycetes</taxon>
        <taxon>Pseudonocardiales</taxon>
        <taxon>Pseudonocardiaceae</taxon>
        <taxon>Lentzea</taxon>
    </lineage>
</organism>
<keyword evidence="4" id="KW-1185">Reference proteome</keyword>
<dbReference type="Proteomes" id="UP000316639">
    <property type="component" value="Unassembled WGS sequence"/>
</dbReference>
<accession>A0A563F361</accession>
<protein>
    <recommendedName>
        <fullName evidence="5">PknH-like extracellular domain-containing protein</fullName>
    </recommendedName>
</protein>
<dbReference type="AlphaFoldDB" id="A0A563F361"/>
<evidence type="ECO:0000313" key="3">
    <source>
        <dbReference type="EMBL" id="TWP54198.1"/>
    </source>
</evidence>
<evidence type="ECO:0000256" key="2">
    <source>
        <dbReference type="SAM" id="SignalP"/>
    </source>
</evidence>
<name>A0A563F361_9PSEU</name>
<evidence type="ECO:0008006" key="5">
    <source>
        <dbReference type="Google" id="ProtNLM"/>
    </source>
</evidence>
<evidence type="ECO:0000313" key="4">
    <source>
        <dbReference type="Proteomes" id="UP000316639"/>
    </source>
</evidence>
<feature type="signal peptide" evidence="2">
    <location>
        <begin position="1"/>
        <end position="17"/>
    </location>
</feature>
<dbReference type="EMBL" id="VOBR01000001">
    <property type="protein sequence ID" value="TWP54198.1"/>
    <property type="molecule type" value="Genomic_DNA"/>
</dbReference>
<comment type="caution">
    <text evidence="3">The sequence shown here is derived from an EMBL/GenBank/DDBJ whole genome shotgun (WGS) entry which is preliminary data.</text>
</comment>
<feature type="region of interest" description="Disordered" evidence="1">
    <location>
        <begin position="19"/>
        <end position="39"/>
    </location>
</feature>
<gene>
    <name evidence="3" type="ORF">FKR81_01150</name>
</gene>
<dbReference type="RefSeq" id="WP_146348981.1">
    <property type="nucleotide sequence ID" value="NZ_VOBR01000001.1"/>
</dbReference>
<sequence>MTASAVLILLAAGCAGANPAAAPPAPPAAPPSTTTTPALPRADQATIDLALATTITQADLSGTWEVYTPAREAEPVTGCGDKSPLADLPAGARQLGPVLKVPNSTWFVYSSSAVFPDEAAAIKWAQLRNTPEYVECRRGELDSEQHAKDARYSVVTESTTAEGIGVGGYEGYTRYQLKADLGQGPQNASGTYDRHTYRSGRVMIGISIDFAAGEKDAPDLHTTIGNDLTRALAAVYGRVK</sequence>
<evidence type="ECO:0000256" key="1">
    <source>
        <dbReference type="SAM" id="MobiDB-lite"/>
    </source>
</evidence>
<proteinExistence type="predicted"/>
<feature type="chain" id="PRO_5038940035" description="PknH-like extracellular domain-containing protein" evidence="2">
    <location>
        <begin position="18"/>
        <end position="240"/>
    </location>
</feature>
<keyword evidence="2" id="KW-0732">Signal</keyword>